<dbReference type="InterPro" id="IPR020058">
    <property type="entry name" value="Glu/Gln-tRNA-synth_Ib_cat-dom"/>
</dbReference>
<dbReference type="PRINTS" id="PR00987">
    <property type="entry name" value="TRNASYNTHGLU"/>
</dbReference>
<dbReference type="FunFam" id="3.40.50.620:FF:000007">
    <property type="entry name" value="Glutamate--tRNA ligase"/>
    <property type="match status" value="1"/>
</dbReference>
<dbReference type="NCBIfam" id="TIGR00464">
    <property type="entry name" value="gltX_bact"/>
    <property type="match status" value="1"/>
</dbReference>
<dbReference type="GO" id="GO:0008270">
    <property type="term" value="F:zinc ion binding"/>
    <property type="evidence" value="ECO:0007669"/>
    <property type="project" value="InterPro"/>
</dbReference>
<proteinExistence type="inferred from homology"/>
<keyword evidence="6 15" id="KW-0436">Ligase</keyword>
<keyword evidence="10 15" id="KW-0030">Aminoacyl-tRNA synthetase</keyword>
<keyword evidence="5" id="KW-0963">Cytoplasm</keyword>
<comment type="similarity">
    <text evidence="2">Belongs to the class-I aminoacyl-tRNA synthetase family. Glutamate--tRNA ligase type 1 subfamily.</text>
</comment>
<dbReference type="PANTHER" id="PTHR43311">
    <property type="entry name" value="GLUTAMATE--TRNA LIGASE"/>
    <property type="match status" value="1"/>
</dbReference>
<protein>
    <recommendedName>
        <fullName evidence="4">glutamate--tRNA ligase</fullName>
        <ecNumber evidence="4">6.1.1.17</ecNumber>
    </recommendedName>
    <alternativeName>
        <fullName evidence="11">Glutamyl-tRNA synthetase</fullName>
    </alternativeName>
</protein>
<dbReference type="PROSITE" id="PS00178">
    <property type="entry name" value="AA_TRNA_LIGASE_I"/>
    <property type="match status" value="1"/>
</dbReference>
<sequence>MKSRFAPSPTGSLHIGGARTALFAWLWAKRQHGKFILRIEDTDLERSTQKSVDAILDGMRWLGLEHDEGPYYQTDRFDRYKAVIQQLLDEDKAYYCECSAERLQTLREELMAKGEKAKYDGCCQHKNLTSGVIRFRNPAEGNVVFSDMVKGEITVNNKELDDLIIARSDGTPTYNLTVVVDDHDMEIDCVIRGDDHINNTPRQINLYQALDWTLPEFAHLPMILGGDGARLSKRHGAVSVMAYRDAGFLPEALLNYLVRLGWSHGDQEVFSIDEMITLFDLKDVNKAPGSFDQDKLLWLNQEYIKTADTQHLIDQLAWHLNEQAIDISSGPDIIEVIDALRERCKTLVEMAESMKMFYQDFKSFDEKAASKQFKPAAEPIITALIVKYSELEDWSSEAIHDIVKQVCDEQDVGFGKVGQPFRLALSGTGNAGSIDTVAELVGKNRTIERLNMALDYITQIES</sequence>
<evidence type="ECO:0000256" key="3">
    <source>
        <dbReference type="ARBA" id="ARBA00011245"/>
    </source>
</evidence>
<dbReference type="AlphaFoldDB" id="A0A1W1DM04"/>
<dbReference type="SUPFAM" id="SSF48163">
    <property type="entry name" value="An anticodon-binding domain of class I aminoacyl-tRNA synthetases"/>
    <property type="match status" value="1"/>
</dbReference>
<evidence type="ECO:0000256" key="7">
    <source>
        <dbReference type="ARBA" id="ARBA00022741"/>
    </source>
</evidence>
<dbReference type="GO" id="GO:0000049">
    <property type="term" value="F:tRNA binding"/>
    <property type="evidence" value="ECO:0007669"/>
    <property type="project" value="InterPro"/>
</dbReference>
<evidence type="ECO:0000313" key="16">
    <source>
        <dbReference type="EMBL" id="SFV85038.1"/>
    </source>
</evidence>
<keyword evidence="9" id="KW-0648">Protein biosynthesis</keyword>
<comment type="subcellular location">
    <subcellularLocation>
        <location evidence="1">Cytoplasm</location>
    </subcellularLocation>
</comment>
<dbReference type="InterPro" id="IPR045462">
    <property type="entry name" value="aa-tRNA-synth_I_cd-bd"/>
</dbReference>
<dbReference type="EMBL" id="FPHQ01000008">
    <property type="protein sequence ID" value="SFV76011.1"/>
    <property type="molecule type" value="Genomic_DNA"/>
</dbReference>
<dbReference type="InterPro" id="IPR049940">
    <property type="entry name" value="GluQ/Sye"/>
</dbReference>
<evidence type="ECO:0000313" key="14">
    <source>
        <dbReference type="EMBL" id="SFV76011.1"/>
    </source>
</evidence>
<keyword evidence="7" id="KW-0547">Nucleotide-binding</keyword>
<dbReference type="Gene3D" id="1.10.10.350">
    <property type="match status" value="1"/>
</dbReference>
<evidence type="ECO:0000256" key="4">
    <source>
        <dbReference type="ARBA" id="ARBA00012835"/>
    </source>
</evidence>
<dbReference type="GO" id="GO:0005829">
    <property type="term" value="C:cytosol"/>
    <property type="evidence" value="ECO:0007669"/>
    <property type="project" value="TreeGrafter"/>
</dbReference>
<evidence type="ECO:0000313" key="15">
    <source>
        <dbReference type="EMBL" id="SFV82504.1"/>
    </source>
</evidence>
<dbReference type="HAMAP" id="MF_00022">
    <property type="entry name" value="Glu_tRNA_synth_type1"/>
    <property type="match status" value="1"/>
</dbReference>
<dbReference type="CDD" id="cd00808">
    <property type="entry name" value="GluRS_core"/>
    <property type="match status" value="1"/>
</dbReference>
<dbReference type="GO" id="GO:0004818">
    <property type="term" value="F:glutamate-tRNA ligase activity"/>
    <property type="evidence" value="ECO:0007669"/>
    <property type="project" value="UniProtKB-EC"/>
</dbReference>
<dbReference type="GO" id="GO:0006424">
    <property type="term" value="P:glutamyl-tRNA aminoacylation"/>
    <property type="evidence" value="ECO:0007669"/>
    <property type="project" value="InterPro"/>
</dbReference>
<feature type="domain" description="Glutamyl/glutaminyl-tRNA synthetase class Ib catalytic" evidence="12">
    <location>
        <begin position="2"/>
        <end position="298"/>
    </location>
</feature>
<evidence type="ECO:0000256" key="2">
    <source>
        <dbReference type="ARBA" id="ARBA00007894"/>
    </source>
</evidence>
<dbReference type="EC" id="6.1.1.17" evidence="4"/>
<dbReference type="InterPro" id="IPR004527">
    <property type="entry name" value="Glu-tRNA-ligase_bac/mito"/>
</dbReference>
<dbReference type="EMBL" id="FPHW01000185">
    <property type="protein sequence ID" value="SFV85038.1"/>
    <property type="molecule type" value="Genomic_DNA"/>
</dbReference>
<dbReference type="Gene3D" id="3.40.50.620">
    <property type="entry name" value="HUPs"/>
    <property type="match status" value="1"/>
</dbReference>
<dbReference type="Pfam" id="PF00749">
    <property type="entry name" value="tRNA-synt_1c"/>
    <property type="match status" value="1"/>
</dbReference>
<dbReference type="InterPro" id="IPR008925">
    <property type="entry name" value="aa_tRNA-synth_I_cd-bd_sf"/>
</dbReference>
<accession>A0A1W1DM04</accession>
<gene>
    <name evidence="14" type="ORF">MNB_SUP05-10-1128</name>
    <name evidence="15" type="ORF">MNB_SUP05-12-787</name>
    <name evidence="16" type="ORF">MNB_SUP05-7-861</name>
</gene>
<comment type="subunit">
    <text evidence="3">Monomer.</text>
</comment>
<dbReference type="InterPro" id="IPR000924">
    <property type="entry name" value="Glu/Gln-tRNA-synth"/>
</dbReference>
<evidence type="ECO:0000259" key="12">
    <source>
        <dbReference type="Pfam" id="PF00749"/>
    </source>
</evidence>
<evidence type="ECO:0000256" key="11">
    <source>
        <dbReference type="ARBA" id="ARBA00030865"/>
    </source>
</evidence>
<evidence type="ECO:0000256" key="8">
    <source>
        <dbReference type="ARBA" id="ARBA00022840"/>
    </source>
</evidence>
<keyword evidence="8" id="KW-0067">ATP-binding</keyword>
<reference evidence="15" key="1">
    <citation type="submission" date="2016-10" db="EMBL/GenBank/DDBJ databases">
        <authorList>
            <person name="de Groot N.N."/>
        </authorList>
    </citation>
    <scope>NUCLEOTIDE SEQUENCE</scope>
</reference>
<organism evidence="15">
    <name type="scientific">hydrothermal vent metagenome</name>
    <dbReference type="NCBI Taxonomy" id="652676"/>
    <lineage>
        <taxon>unclassified sequences</taxon>
        <taxon>metagenomes</taxon>
        <taxon>ecological metagenomes</taxon>
    </lineage>
</organism>
<evidence type="ECO:0000256" key="9">
    <source>
        <dbReference type="ARBA" id="ARBA00022917"/>
    </source>
</evidence>
<evidence type="ECO:0000256" key="1">
    <source>
        <dbReference type="ARBA" id="ARBA00004496"/>
    </source>
</evidence>
<dbReference type="InterPro" id="IPR001412">
    <property type="entry name" value="aa-tRNA-synth_I_CS"/>
</dbReference>
<dbReference type="InterPro" id="IPR014729">
    <property type="entry name" value="Rossmann-like_a/b/a_fold"/>
</dbReference>
<evidence type="ECO:0000256" key="5">
    <source>
        <dbReference type="ARBA" id="ARBA00022490"/>
    </source>
</evidence>
<dbReference type="EMBL" id="FPHT01000249">
    <property type="protein sequence ID" value="SFV82504.1"/>
    <property type="molecule type" value="Genomic_DNA"/>
</dbReference>
<dbReference type="InterPro" id="IPR020751">
    <property type="entry name" value="aa-tRNA-synth_I_codon-bd_sub2"/>
</dbReference>
<dbReference type="Pfam" id="PF19269">
    <property type="entry name" value="Anticodon_2"/>
    <property type="match status" value="1"/>
</dbReference>
<dbReference type="InterPro" id="IPR033910">
    <property type="entry name" value="GluRS_core"/>
</dbReference>
<dbReference type="PANTHER" id="PTHR43311:SF2">
    <property type="entry name" value="GLUTAMATE--TRNA LIGASE, MITOCHONDRIAL-RELATED"/>
    <property type="match status" value="1"/>
</dbReference>
<dbReference type="SUPFAM" id="SSF52374">
    <property type="entry name" value="Nucleotidylyl transferase"/>
    <property type="match status" value="1"/>
</dbReference>
<feature type="domain" description="Aminoacyl-tRNA synthetase class I anticodon-binding" evidence="13">
    <location>
        <begin position="315"/>
        <end position="454"/>
    </location>
</feature>
<evidence type="ECO:0000259" key="13">
    <source>
        <dbReference type="Pfam" id="PF19269"/>
    </source>
</evidence>
<evidence type="ECO:0000256" key="10">
    <source>
        <dbReference type="ARBA" id="ARBA00023146"/>
    </source>
</evidence>
<dbReference type="GO" id="GO:0005524">
    <property type="term" value="F:ATP binding"/>
    <property type="evidence" value="ECO:0007669"/>
    <property type="project" value="UniProtKB-KW"/>
</dbReference>
<evidence type="ECO:0000256" key="6">
    <source>
        <dbReference type="ARBA" id="ARBA00022598"/>
    </source>
</evidence>
<name>A0A1W1DM04_9ZZZZ</name>